<proteinExistence type="predicted"/>
<gene>
    <name evidence="3" type="ORF">BABINDRAFT_5514</name>
</gene>
<evidence type="ECO:0000256" key="1">
    <source>
        <dbReference type="SAM" id="Coils"/>
    </source>
</evidence>
<keyword evidence="4" id="KW-1185">Reference proteome</keyword>
<keyword evidence="1" id="KW-0175">Coiled coil</keyword>
<feature type="coiled-coil region" evidence="1">
    <location>
        <begin position="98"/>
        <end position="154"/>
    </location>
</feature>
<protein>
    <submittedName>
        <fullName evidence="3">Uncharacterized protein</fullName>
    </submittedName>
</protein>
<sequence>MSSLEAQLLDRNSRLAALRNKRRPQNTVQSPVAPDTTSALSDTLIVAPSADANQAQETVHTEALLDDEASSPSAAPTFEISGENRTETIEAISLSIQNKFLNEHSRAIQAELNDLNNQDPDEMHQPLKPHQQLMERLQDKVTLLEERTTRSLREILKQRIEEERQKQSA</sequence>
<organism evidence="3 4">
    <name type="scientific">Babjeviella inositovora NRRL Y-12698</name>
    <dbReference type="NCBI Taxonomy" id="984486"/>
    <lineage>
        <taxon>Eukaryota</taxon>
        <taxon>Fungi</taxon>
        <taxon>Dikarya</taxon>
        <taxon>Ascomycota</taxon>
        <taxon>Saccharomycotina</taxon>
        <taxon>Pichiomycetes</taxon>
        <taxon>Serinales incertae sedis</taxon>
        <taxon>Babjeviella</taxon>
    </lineage>
</organism>
<evidence type="ECO:0000313" key="3">
    <source>
        <dbReference type="EMBL" id="ODQ82567.1"/>
    </source>
</evidence>
<dbReference type="RefSeq" id="XP_018987895.1">
    <property type="nucleotide sequence ID" value="XM_019132229.1"/>
</dbReference>
<dbReference type="EMBL" id="KV454426">
    <property type="protein sequence ID" value="ODQ82567.1"/>
    <property type="molecule type" value="Genomic_DNA"/>
</dbReference>
<name>A0A1E3QZQ3_9ASCO</name>
<dbReference type="Proteomes" id="UP000094336">
    <property type="component" value="Unassembled WGS sequence"/>
</dbReference>
<accession>A0A1E3QZQ3</accession>
<feature type="compositionally biased region" description="Polar residues" evidence="2">
    <location>
        <begin position="25"/>
        <end position="40"/>
    </location>
</feature>
<evidence type="ECO:0000256" key="2">
    <source>
        <dbReference type="SAM" id="MobiDB-lite"/>
    </source>
</evidence>
<reference evidence="4" key="1">
    <citation type="submission" date="2016-05" db="EMBL/GenBank/DDBJ databases">
        <title>Comparative genomics of biotechnologically important yeasts.</title>
        <authorList>
            <consortium name="DOE Joint Genome Institute"/>
            <person name="Riley R."/>
            <person name="Haridas S."/>
            <person name="Wolfe K.H."/>
            <person name="Lopes M.R."/>
            <person name="Hittinger C.T."/>
            <person name="Goker M."/>
            <person name="Salamov A."/>
            <person name="Wisecaver J."/>
            <person name="Long T.M."/>
            <person name="Aerts A.L."/>
            <person name="Barry K."/>
            <person name="Choi C."/>
            <person name="Clum A."/>
            <person name="Coughlan A.Y."/>
            <person name="Deshpande S."/>
            <person name="Douglass A.P."/>
            <person name="Hanson S.J."/>
            <person name="Klenk H.-P."/>
            <person name="Labutti K."/>
            <person name="Lapidus A."/>
            <person name="Lindquist E."/>
            <person name="Lipzen A."/>
            <person name="Meier-Kolthoff J.P."/>
            <person name="Ohm R.A."/>
            <person name="Otillar R.P."/>
            <person name="Pangilinan J."/>
            <person name="Peng Y."/>
            <person name="Rokas A."/>
            <person name="Rosa C.A."/>
            <person name="Scheuner C."/>
            <person name="Sibirny A.A."/>
            <person name="Slot J.C."/>
            <person name="Stielow J.B."/>
            <person name="Sun H."/>
            <person name="Kurtzman C.P."/>
            <person name="Blackwell M."/>
            <person name="Grigoriev I.V."/>
            <person name="Jeffries T.W."/>
        </authorList>
    </citation>
    <scope>NUCLEOTIDE SEQUENCE [LARGE SCALE GENOMIC DNA]</scope>
    <source>
        <strain evidence="4">NRRL Y-12698</strain>
    </source>
</reference>
<evidence type="ECO:0000313" key="4">
    <source>
        <dbReference type="Proteomes" id="UP000094336"/>
    </source>
</evidence>
<dbReference type="GeneID" id="30150082"/>
<feature type="region of interest" description="Disordered" evidence="2">
    <location>
        <begin position="16"/>
        <end position="40"/>
    </location>
</feature>
<dbReference type="AlphaFoldDB" id="A0A1E3QZQ3"/>